<sequence length="163" mass="19109">MVSYIMNTKNCMSVLLLSSRFDNFSFISGEITTYCTFQIDGTYHPEFYPDNENESPEPYVRWKQVREYCFSLIKGKQTPLRFHFILSLAPDQIESLLQNEGLPYQTSDIKGLYLNFRFDGTRLTCTTGTSFHTFVLDKSLEHTWDSMVTKIFTQKGLEFEENR</sequence>
<name>A0A9W6CA74_9FIRM</name>
<reference evidence="1 2" key="1">
    <citation type="journal article" date="2023" name="Int. J. Syst. Evol. Microbiol.">
        <title>Sellimonas catena sp. nov., isolated from human faeces.</title>
        <authorList>
            <person name="Hisatomi A."/>
            <person name="Ohkuma M."/>
            <person name="Sakamoto M."/>
        </authorList>
    </citation>
    <scope>NUCLEOTIDE SEQUENCE [LARGE SCALE GENOMIC DNA]</scope>
    <source>
        <strain evidence="1 2">12EGH17</strain>
    </source>
</reference>
<accession>A0A9W6CA74</accession>
<dbReference type="EMBL" id="BSBO01000029">
    <property type="protein sequence ID" value="GLG05465.1"/>
    <property type="molecule type" value="Genomic_DNA"/>
</dbReference>
<dbReference type="Proteomes" id="UP001145145">
    <property type="component" value="Unassembled WGS sequence"/>
</dbReference>
<gene>
    <name evidence="1" type="ORF">Selli1_26390</name>
</gene>
<dbReference type="Pfam" id="PF18988">
    <property type="entry name" value="DUF5721"/>
    <property type="match status" value="1"/>
</dbReference>
<keyword evidence="2" id="KW-1185">Reference proteome</keyword>
<dbReference type="AlphaFoldDB" id="A0A9W6CA74"/>
<comment type="caution">
    <text evidence="1">The sequence shown here is derived from an EMBL/GenBank/DDBJ whole genome shotgun (WGS) entry which is preliminary data.</text>
</comment>
<protein>
    <submittedName>
        <fullName evidence="1">Uncharacterized protein</fullName>
    </submittedName>
</protein>
<organism evidence="1 2">
    <name type="scientific">Sellimonas catena</name>
    <dbReference type="NCBI Taxonomy" id="2994035"/>
    <lineage>
        <taxon>Bacteria</taxon>
        <taxon>Bacillati</taxon>
        <taxon>Bacillota</taxon>
        <taxon>Clostridia</taxon>
        <taxon>Lachnospirales</taxon>
        <taxon>Lachnospiraceae</taxon>
        <taxon>Sellimonas</taxon>
    </lineage>
</organism>
<evidence type="ECO:0000313" key="1">
    <source>
        <dbReference type="EMBL" id="GLG05465.1"/>
    </source>
</evidence>
<proteinExistence type="predicted"/>
<evidence type="ECO:0000313" key="2">
    <source>
        <dbReference type="Proteomes" id="UP001145145"/>
    </source>
</evidence>
<dbReference type="RefSeq" id="WP_087255524.1">
    <property type="nucleotide sequence ID" value="NZ_BSBO01000029.1"/>
</dbReference>
<dbReference type="InterPro" id="IPR043779">
    <property type="entry name" value="DUF5721"/>
</dbReference>